<dbReference type="Pfam" id="PF14523">
    <property type="entry name" value="Syntaxin_2"/>
    <property type="match status" value="1"/>
</dbReference>
<dbReference type="PROSITE" id="PS50192">
    <property type="entry name" value="T_SNARE"/>
    <property type="match status" value="1"/>
</dbReference>
<keyword evidence="3" id="KW-0812">Transmembrane</keyword>
<dbReference type="GO" id="GO:0048278">
    <property type="term" value="P:vesicle docking"/>
    <property type="evidence" value="ECO:0007669"/>
    <property type="project" value="TreeGrafter"/>
</dbReference>
<feature type="transmembrane region" description="Helical" evidence="3">
    <location>
        <begin position="262"/>
        <end position="283"/>
    </location>
</feature>
<dbReference type="PANTHER" id="PTHR19957">
    <property type="entry name" value="SYNTAXIN"/>
    <property type="match status" value="1"/>
</dbReference>
<dbReference type="Gene3D" id="1.20.58.70">
    <property type="match status" value="1"/>
</dbReference>
<evidence type="ECO:0000256" key="2">
    <source>
        <dbReference type="RuleBase" id="RU003858"/>
    </source>
</evidence>
<name>A0A813M4M9_9BILA</name>
<protein>
    <recommendedName>
        <fullName evidence="4">t-SNARE coiled-coil homology domain-containing protein</fullName>
    </recommendedName>
</protein>
<dbReference type="GO" id="GO:0005484">
    <property type="term" value="F:SNAP receptor activity"/>
    <property type="evidence" value="ECO:0007669"/>
    <property type="project" value="InterPro"/>
</dbReference>
<dbReference type="OrthoDB" id="364348at2759"/>
<dbReference type="PANTHER" id="PTHR19957:SF411">
    <property type="entry name" value="LD23667P"/>
    <property type="match status" value="1"/>
</dbReference>
<organism evidence="5 6">
    <name type="scientific">Brachionus calyciflorus</name>
    <dbReference type="NCBI Taxonomy" id="104777"/>
    <lineage>
        <taxon>Eukaryota</taxon>
        <taxon>Metazoa</taxon>
        <taxon>Spiralia</taxon>
        <taxon>Gnathifera</taxon>
        <taxon>Rotifera</taxon>
        <taxon>Eurotatoria</taxon>
        <taxon>Monogononta</taxon>
        <taxon>Pseudotrocha</taxon>
        <taxon>Ploima</taxon>
        <taxon>Brachionidae</taxon>
        <taxon>Brachionus</taxon>
    </lineage>
</organism>
<dbReference type="SMART" id="SM00397">
    <property type="entry name" value="t_SNARE"/>
    <property type="match status" value="1"/>
</dbReference>
<evidence type="ECO:0000256" key="1">
    <source>
        <dbReference type="ARBA" id="ARBA00009063"/>
    </source>
</evidence>
<accession>A0A813M4M9</accession>
<evidence type="ECO:0000313" key="6">
    <source>
        <dbReference type="Proteomes" id="UP000663879"/>
    </source>
</evidence>
<dbReference type="Proteomes" id="UP000663879">
    <property type="component" value="Unassembled WGS sequence"/>
</dbReference>
<dbReference type="SMART" id="SM00503">
    <property type="entry name" value="SynN"/>
    <property type="match status" value="1"/>
</dbReference>
<sequence length="288" mass="33190">MATASYSTSKYTLHTNDSQAIQKLAQSITTNIQKISQNVSQIENMNFQIGTLKDSEALRERLLQLENSTNQLAKDTNNQLKELNNFVRHSSSQSAEDRQLKFQKERLTNDLLKTLNKFQEVQKSTMQKQKESNERAKSNLNFNTNEDGFRLEELQSTNNQSIGYDSSEIDRFNASQNVQISMESDINLVQIKEREDAIKRLEHDILDVNMIFKDLAVMVHDQGEIIDSIESNVSNVQVRVNEANTHLESAKKHQEKARKRKFILICILTFVLAVITFLIILSIQPWRD</sequence>
<dbReference type="Pfam" id="PF05739">
    <property type="entry name" value="SNARE"/>
    <property type="match status" value="1"/>
</dbReference>
<dbReference type="EMBL" id="CAJNOC010000048">
    <property type="protein sequence ID" value="CAF0709778.1"/>
    <property type="molecule type" value="Genomic_DNA"/>
</dbReference>
<dbReference type="AlphaFoldDB" id="A0A813M4M9"/>
<reference evidence="5" key="1">
    <citation type="submission" date="2021-02" db="EMBL/GenBank/DDBJ databases">
        <authorList>
            <person name="Nowell W R."/>
        </authorList>
    </citation>
    <scope>NUCLEOTIDE SEQUENCE</scope>
    <source>
        <strain evidence="5">Ploen Becks lab</strain>
    </source>
</reference>
<comment type="similarity">
    <text evidence="1 2">Belongs to the syntaxin family.</text>
</comment>
<dbReference type="InterPro" id="IPR006012">
    <property type="entry name" value="Syntaxin/epimorphin_CS"/>
</dbReference>
<dbReference type="GO" id="GO:0008021">
    <property type="term" value="C:synaptic vesicle"/>
    <property type="evidence" value="ECO:0007669"/>
    <property type="project" value="TreeGrafter"/>
</dbReference>
<proteinExistence type="inferred from homology"/>
<comment type="caution">
    <text evidence="5">The sequence shown here is derived from an EMBL/GenBank/DDBJ whole genome shotgun (WGS) entry which is preliminary data.</text>
</comment>
<dbReference type="InterPro" id="IPR006011">
    <property type="entry name" value="Syntaxin_N"/>
</dbReference>
<gene>
    <name evidence="5" type="ORF">OXX778_LOCUS856</name>
</gene>
<evidence type="ECO:0000313" key="5">
    <source>
        <dbReference type="EMBL" id="CAF0709778.1"/>
    </source>
</evidence>
<keyword evidence="3" id="KW-0472">Membrane</keyword>
<dbReference type="GO" id="GO:0006906">
    <property type="term" value="P:vesicle fusion"/>
    <property type="evidence" value="ECO:0007669"/>
    <property type="project" value="TreeGrafter"/>
</dbReference>
<dbReference type="InterPro" id="IPR045242">
    <property type="entry name" value="Syntaxin"/>
</dbReference>
<dbReference type="PROSITE" id="PS00914">
    <property type="entry name" value="SYNTAXIN"/>
    <property type="match status" value="1"/>
</dbReference>
<keyword evidence="6" id="KW-1185">Reference proteome</keyword>
<evidence type="ECO:0000256" key="3">
    <source>
        <dbReference type="SAM" id="Phobius"/>
    </source>
</evidence>
<keyword evidence="3" id="KW-1133">Transmembrane helix</keyword>
<dbReference type="GO" id="GO:0031201">
    <property type="term" value="C:SNARE complex"/>
    <property type="evidence" value="ECO:0007669"/>
    <property type="project" value="TreeGrafter"/>
</dbReference>
<dbReference type="GO" id="GO:0006886">
    <property type="term" value="P:intracellular protein transport"/>
    <property type="evidence" value="ECO:0007669"/>
    <property type="project" value="InterPro"/>
</dbReference>
<dbReference type="InterPro" id="IPR010989">
    <property type="entry name" value="SNARE"/>
</dbReference>
<dbReference type="InterPro" id="IPR000727">
    <property type="entry name" value="T_SNARE_dom"/>
</dbReference>
<dbReference type="SUPFAM" id="SSF47661">
    <property type="entry name" value="t-snare proteins"/>
    <property type="match status" value="1"/>
</dbReference>
<dbReference type="Gene3D" id="1.20.5.110">
    <property type="match status" value="1"/>
</dbReference>
<feature type="domain" description="T-SNARE coiled-coil homology" evidence="4">
    <location>
        <begin position="188"/>
        <end position="250"/>
    </location>
</feature>
<dbReference type="GO" id="GO:0000149">
    <property type="term" value="F:SNARE binding"/>
    <property type="evidence" value="ECO:0007669"/>
    <property type="project" value="TreeGrafter"/>
</dbReference>
<evidence type="ECO:0000259" key="4">
    <source>
        <dbReference type="PROSITE" id="PS50192"/>
    </source>
</evidence>